<organism evidence="1">
    <name type="scientific">Bartonella schoenbuchensis (strain DSM 13525 / NCTC 13165 / R1)</name>
    <dbReference type="NCBI Taxonomy" id="687861"/>
    <lineage>
        <taxon>Bacteria</taxon>
        <taxon>Pseudomonadati</taxon>
        <taxon>Pseudomonadota</taxon>
        <taxon>Alphaproteobacteria</taxon>
        <taxon>Hyphomicrobiales</taxon>
        <taxon>Bartonellaceae</taxon>
        <taxon>Bartonella</taxon>
    </lineage>
</organism>
<sequence length="38" mass="4331">MPSFQRWLESVGGVWLLEPMRVELMEPVGDIVDSTLNV</sequence>
<dbReference type="AlphaFoldDB" id="E6Z1H7"/>
<name>E6Z1H7_BARSR</name>
<dbReference type="EMBL" id="FN645524">
    <property type="protein sequence ID" value="CBI82965.1"/>
    <property type="molecule type" value="Genomic_DNA"/>
</dbReference>
<accession>E6Z1H7</accession>
<reference evidence="1" key="1">
    <citation type="journal article" date="2011" name="PLoS Genet.">
        <title>Parallel evolution of a type IV secretion system in radiating lineages of the host-restricted bacterial pathogen Bartonella.</title>
        <authorList>
            <person name="Engel P."/>
            <person name="Salzburger W."/>
            <person name="Liesch M."/>
            <person name="Chang C.C."/>
            <person name="Maruyama S."/>
            <person name="Lanz C."/>
            <person name="Calteau A."/>
            <person name="Lajus A."/>
            <person name="Medigue C."/>
            <person name="Schuster S.C."/>
            <person name="Dehio C."/>
        </authorList>
    </citation>
    <scope>NUCLEOTIDE SEQUENCE</scope>
    <source>
        <strain evidence="1">R1</strain>
    </source>
</reference>
<protein>
    <submittedName>
        <fullName evidence="1">Uncharacterized protein</fullName>
    </submittedName>
</protein>
<gene>
    <name evidence="1" type="ORF">BARSC_190238</name>
</gene>
<evidence type="ECO:0000313" key="1">
    <source>
        <dbReference type="EMBL" id="CBI82965.1"/>
    </source>
</evidence>
<proteinExistence type="predicted"/>